<reference evidence="1 2" key="1">
    <citation type="submission" date="2015-08" db="EMBL/GenBank/DDBJ databases">
        <title>Complete genome sequence of Rufibacter tibetensis strain 1351t, a radiation-resistant bacterium from tibet plateau.</title>
        <authorList>
            <person name="Dai J."/>
        </authorList>
    </citation>
    <scope>NUCLEOTIDE SEQUENCE [LARGE SCALE GENOMIC DNA]</scope>
    <source>
        <strain evidence="1 2">1351</strain>
    </source>
</reference>
<organism evidence="1 2">
    <name type="scientific">Rufibacter tibetensis</name>
    <dbReference type="NCBI Taxonomy" id="512763"/>
    <lineage>
        <taxon>Bacteria</taxon>
        <taxon>Pseudomonadati</taxon>
        <taxon>Bacteroidota</taxon>
        <taxon>Cytophagia</taxon>
        <taxon>Cytophagales</taxon>
        <taxon>Hymenobacteraceae</taxon>
        <taxon>Rufibacter</taxon>
    </lineage>
</organism>
<gene>
    <name evidence="1" type="ORF">DC20_14405</name>
</gene>
<dbReference type="PATRIC" id="fig|512763.3.peg.3167"/>
<evidence type="ECO:0000313" key="1">
    <source>
        <dbReference type="EMBL" id="ALI99945.1"/>
    </source>
</evidence>
<keyword evidence="2" id="KW-1185">Reference proteome</keyword>
<dbReference type="Gene3D" id="1.25.40.10">
    <property type="entry name" value="Tetratricopeptide repeat domain"/>
    <property type="match status" value="1"/>
</dbReference>
<name>A0A0P0CK67_9BACT</name>
<dbReference type="EMBL" id="CP012643">
    <property type="protein sequence ID" value="ALI99945.1"/>
    <property type="molecule type" value="Genomic_DNA"/>
</dbReference>
<protein>
    <recommendedName>
        <fullName evidence="3">Tetratricopeptide repeat protein</fullName>
    </recommendedName>
</protein>
<evidence type="ECO:0000313" key="2">
    <source>
        <dbReference type="Proteomes" id="UP000061382"/>
    </source>
</evidence>
<dbReference type="AlphaFoldDB" id="A0A0P0CK67"/>
<evidence type="ECO:0008006" key="3">
    <source>
        <dbReference type="Google" id="ProtNLM"/>
    </source>
</evidence>
<dbReference type="Proteomes" id="UP000061382">
    <property type="component" value="Chromosome"/>
</dbReference>
<sequence>MLAISFSGFGQIKLLTPDSPVEIKITSLIFLHTQKGMPLQQGQTVNQGDPVAQFAPQPTKRSDKFEKQLRESIQLYNKKSFAQAAEVLKKAVTQEPENPFLLEAYARALYQIDERKPDSYQVYKKLVS</sequence>
<dbReference type="KEGG" id="rti:DC20_14405"/>
<dbReference type="SUPFAM" id="SSF48452">
    <property type="entry name" value="TPR-like"/>
    <property type="match status" value="1"/>
</dbReference>
<proteinExistence type="predicted"/>
<dbReference type="InterPro" id="IPR011990">
    <property type="entry name" value="TPR-like_helical_dom_sf"/>
</dbReference>
<accession>A0A0P0CK67</accession>